<dbReference type="GO" id="GO:0005634">
    <property type="term" value="C:nucleus"/>
    <property type="evidence" value="ECO:0007669"/>
    <property type="project" value="UniProtKB-SubCell"/>
</dbReference>
<dbReference type="GO" id="GO:0045746">
    <property type="term" value="P:negative regulation of Notch signaling pathway"/>
    <property type="evidence" value="ECO:0007669"/>
    <property type="project" value="InterPro"/>
</dbReference>
<dbReference type="KEGG" id="dpx:DAPPUDRAFT_326583"/>
<dbReference type="PANTHER" id="PTHR35346">
    <property type="entry name" value="BEN DOMAIN-CONTAINING PROTEIN 6"/>
    <property type="match status" value="1"/>
</dbReference>
<feature type="region of interest" description="Disordered" evidence="6">
    <location>
        <begin position="1"/>
        <end position="30"/>
    </location>
</feature>
<dbReference type="HOGENOM" id="CLU_2724806_0_0_1"/>
<keyword evidence="5" id="KW-0539">Nucleus</keyword>
<keyword evidence="4" id="KW-0804">Transcription</keyword>
<dbReference type="GO" id="GO:0045666">
    <property type="term" value="P:positive regulation of neuron differentiation"/>
    <property type="evidence" value="ECO:0007669"/>
    <property type="project" value="InterPro"/>
</dbReference>
<organism evidence="7 8">
    <name type="scientific">Daphnia pulex</name>
    <name type="common">Water flea</name>
    <dbReference type="NCBI Taxonomy" id="6669"/>
    <lineage>
        <taxon>Eukaryota</taxon>
        <taxon>Metazoa</taxon>
        <taxon>Ecdysozoa</taxon>
        <taxon>Arthropoda</taxon>
        <taxon>Crustacea</taxon>
        <taxon>Branchiopoda</taxon>
        <taxon>Diplostraca</taxon>
        <taxon>Cladocera</taxon>
        <taxon>Anomopoda</taxon>
        <taxon>Daphniidae</taxon>
        <taxon>Daphnia</taxon>
    </lineage>
</organism>
<dbReference type="AlphaFoldDB" id="E9H867"/>
<dbReference type="GO" id="GO:0003714">
    <property type="term" value="F:transcription corepressor activity"/>
    <property type="evidence" value="ECO:0007669"/>
    <property type="project" value="InterPro"/>
</dbReference>
<protein>
    <submittedName>
        <fullName evidence="7">Uncharacterized protein</fullName>
    </submittedName>
</protein>
<evidence type="ECO:0000256" key="4">
    <source>
        <dbReference type="ARBA" id="ARBA00023163"/>
    </source>
</evidence>
<dbReference type="InParanoid" id="E9H867"/>
<accession>E9H867</accession>
<dbReference type="EMBL" id="GL732603">
    <property type="protein sequence ID" value="EFX72020.1"/>
    <property type="molecule type" value="Genomic_DNA"/>
</dbReference>
<dbReference type="InterPro" id="IPR037496">
    <property type="entry name" value="BEND6-like"/>
</dbReference>
<evidence type="ECO:0000256" key="5">
    <source>
        <dbReference type="ARBA" id="ARBA00023242"/>
    </source>
</evidence>
<dbReference type="Proteomes" id="UP000000305">
    <property type="component" value="Unassembled WGS sequence"/>
</dbReference>
<dbReference type="Gene3D" id="1.10.10.2590">
    <property type="entry name" value="BEN domain"/>
    <property type="match status" value="1"/>
</dbReference>
<dbReference type="PANTHER" id="PTHR35346:SF1">
    <property type="entry name" value="BEN DOMAIN-CONTAINING PROTEIN 6"/>
    <property type="match status" value="1"/>
</dbReference>
<dbReference type="OrthoDB" id="6396328at2759"/>
<keyword evidence="3" id="KW-0805">Transcription regulation</keyword>
<gene>
    <name evidence="7" type="ORF">DAPPUDRAFT_326583</name>
</gene>
<comment type="subcellular location">
    <subcellularLocation>
        <location evidence="1">Nucleus</location>
    </subcellularLocation>
</comment>
<sequence length="72" mass="8235">MEALWDRKFMSKHSLTGKKAPTDKTNNPAKPAFLKEDAQAIKRFIGEFWGTKHKFGNRSNHGSSLHHIQTTK</sequence>
<proteinExistence type="predicted"/>
<evidence type="ECO:0000256" key="6">
    <source>
        <dbReference type="SAM" id="MobiDB-lite"/>
    </source>
</evidence>
<evidence type="ECO:0000313" key="8">
    <source>
        <dbReference type="Proteomes" id="UP000000305"/>
    </source>
</evidence>
<name>E9H867_DAPPU</name>
<evidence type="ECO:0000256" key="3">
    <source>
        <dbReference type="ARBA" id="ARBA00023015"/>
    </source>
</evidence>
<evidence type="ECO:0000256" key="2">
    <source>
        <dbReference type="ARBA" id="ARBA00022491"/>
    </source>
</evidence>
<evidence type="ECO:0000313" key="7">
    <source>
        <dbReference type="EMBL" id="EFX72020.1"/>
    </source>
</evidence>
<evidence type="ECO:0000256" key="1">
    <source>
        <dbReference type="ARBA" id="ARBA00004123"/>
    </source>
</evidence>
<keyword evidence="2" id="KW-0678">Repressor</keyword>
<keyword evidence="8" id="KW-1185">Reference proteome</keyword>
<reference evidence="7 8" key="1">
    <citation type="journal article" date="2011" name="Science">
        <title>The ecoresponsive genome of Daphnia pulex.</title>
        <authorList>
            <person name="Colbourne J.K."/>
            <person name="Pfrender M.E."/>
            <person name="Gilbert D."/>
            <person name="Thomas W.K."/>
            <person name="Tucker A."/>
            <person name="Oakley T.H."/>
            <person name="Tokishita S."/>
            <person name="Aerts A."/>
            <person name="Arnold G.J."/>
            <person name="Basu M.K."/>
            <person name="Bauer D.J."/>
            <person name="Caceres C.E."/>
            <person name="Carmel L."/>
            <person name="Casola C."/>
            <person name="Choi J.H."/>
            <person name="Detter J.C."/>
            <person name="Dong Q."/>
            <person name="Dusheyko S."/>
            <person name="Eads B.D."/>
            <person name="Frohlich T."/>
            <person name="Geiler-Samerotte K.A."/>
            <person name="Gerlach D."/>
            <person name="Hatcher P."/>
            <person name="Jogdeo S."/>
            <person name="Krijgsveld J."/>
            <person name="Kriventseva E.V."/>
            <person name="Kultz D."/>
            <person name="Laforsch C."/>
            <person name="Lindquist E."/>
            <person name="Lopez J."/>
            <person name="Manak J.R."/>
            <person name="Muller J."/>
            <person name="Pangilinan J."/>
            <person name="Patwardhan R.P."/>
            <person name="Pitluck S."/>
            <person name="Pritham E.J."/>
            <person name="Rechtsteiner A."/>
            <person name="Rho M."/>
            <person name="Rogozin I.B."/>
            <person name="Sakarya O."/>
            <person name="Salamov A."/>
            <person name="Schaack S."/>
            <person name="Shapiro H."/>
            <person name="Shiga Y."/>
            <person name="Skalitzky C."/>
            <person name="Smith Z."/>
            <person name="Souvorov A."/>
            <person name="Sung W."/>
            <person name="Tang Z."/>
            <person name="Tsuchiya D."/>
            <person name="Tu H."/>
            <person name="Vos H."/>
            <person name="Wang M."/>
            <person name="Wolf Y.I."/>
            <person name="Yamagata H."/>
            <person name="Yamada T."/>
            <person name="Ye Y."/>
            <person name="Shaw J.R."/>
            <person name="Andrews J."/>
            <person name="Crease T.J."/>
            <person name="Tang H."/>
            <person name="Lucas S.M."/>
            <person name="Robertson H.M."/>
            <person name="Bork P."/>
            <person name="Koonin E.V."/>
            <person name="Zdobnov E.M."/>
            <person name="Grigoriev I.V."/>
            <person name="Lynch M."/>
            <person name="Boore J.L."/>
        </authorList>
    </citation>
    <scope>NUCLEOTIDE SEQUENCE [LARGE SCALE GENOMIC DNA]</scope>
</reference>